<gene>
    <name evidence="2" type="ORF">QWZ12_08145</name>
</gene>
<proteinExistence type="predicted"/>
<dbReference type="InterPro" id="IPR029063">
    <property type="entry name" value="SAM-dependent_MTases_sf"/>
</dbReference>
<sequence>MSNLPRLPPEAFAKQDPTPDVLFYAQPRFVTHIDDAAVDAVTDLYRTHLPTGGRILDLMSSWVSHLPAEIAYDAVIGHGLNDRELAANPRLTQRFVQDLNADPILPLKSASINAAVICVGVQYLQDPVGVLREVARVLVPDAPVIISFSNRCFPTKAVAIWRSLGGDDQARLIELYLRHAGFSGVAAYGVVPEGGQSDPLWAVIGRTVATSDGQAVSPP</sequence>
<dbReference type="EMBL" id="JAUFPX010000005">
    <property type="protein sequence ID" value="MDN3590583.1"/>
    <property type="molecule type" value="Genomic_DNA"/>
</dbReference>
<accession>A0ABT8BEN3</accession>
<comment type="caution">
    <text evidence="2">The sequence shown here is derived from an EMBL/GenBank/DDBJ whole genome shotgun (WGS) entry which is preliminary data.</text>
</comment>
<dbReference type="Proteomes" id="UP001224644">
    <property type="component" value="Unassembled WGS sequence"/>
</dbReference>
<name>A0ABT8BEN3_9HYPH</name>
<dbReference type="SUPFAM" id="SSF53335">
    <property type="entry name" value="S-adenosyl-L-methionine-dependent methyltransferases"/>
    <property type="match status" value="1"/>
</dbReference>
<evidence type="ECO:0000313" key="3">
    <source>
        <dbReference type="Proteomes" id="UP001224644"/>
    </source>
</evidence>
<dbReference type="GO" id="GO:0032259">
    <property type="term" value="P:methylation"/>
    <property type="evidence" value="ECO:0007669"/>
    <property type="project" value="UniProtKB-KW"/>
</dbReference>
<dbReference type="GO" id="GO:0008168">
    <property type="term" value="F:methyltransferase activity"/>
    <property type="evidence" value="ECO:0007669"/>
    <property type="project" value="UniProtKB-KW"/>
</dbReference>
<organism evidence="2 3">
    <name type="scientific">Methylobacterium adhaesivum</name>
    <dbReference type="NCBI Taxonomy" id="333297"/>
    <lineage>
        <taxon>Bacteria</taxon>
        <taxon>Pseudomonadati</taxon>
        <taxon>Pseudomonadota</taxon>
        <taxon>Alphaproteobacteria</taxon>
        <taxon>Hyphomicrobiales</taxon>
        <taxon>Methylobacteriaceae</taxon>
        <taxon>Methylobacterium</taxon>
    </lineage>
</organism>
<evidence type="ECO:0000313" key="2">
    <source>
        <dbReference type="EMBL" id="MDN3590583.1"/>
    </source>
</evidence>
<feature type="domain" description="Methyltransferase type 11" evidence="1">
    <location>
        <begin position="96"/>
        <end position="145"/>
    </location>
</feature>
<dbReference type="RefSeq" id="WP_238226024.1">
    <property type="nucleotide sequence ID" value="NZ_BPQD01000015.1"/>
</dbReference>
<dbReference type="PANTHER" id="PTHR43036:SF2">
    <property type="entry name" value="OS04G0481300 PROTEIN"/>
    <property type="match status" value="1"/>
</dbReference>
<keyword evidence="3" id="KW-1185">Reference proteome</keyword>
<dbReference type="PANTHER" id="PTHR43036">
    <property type="entry name" value="OSJNBB0011N17.9 PROTEIN"/>
    <property type="match status" value="1"/>
</dbReference>
<keyword evidence="2" id="KW-0808">Transferase</keyword>
<dbReference type="Pfam" id="PF08241">
    <property type="entry name" value="Methyltransf_11"/>
    <property type="match status" value="1"/>
</dbReference>
<reference evidence="3" key="1">
    <citation type="journal article" date="2019" name="Int. J. Syst. Evol. Microbiol.">
        <title>The Global Catalogue of Microorganisms (GCM) 10K type strain sequencing project: providing services to taxonomists for standard genome sequencing and annotation.</title>
        <authorList>
            <consortium name="The Broad Institute Genomics Platform"/>
            <consortium name="The Broad Institute Genome Sequencing Center for Infectious Disease"/>
            <person name="Wu L."/>
            <person name="Ma J."/>
        </authorList>
    </citation>
    <scope>NUCLEOTIDE SEQUENCE [LARGE SCALE GENOMIC DNA]</scope>
    <source>
        <strain evidence="3">CECT 7069</strain>
    </source>
</reference>
<evidence type="ECO:0000259" key="1">
    <source>
        <dbReference type="Pfam" id="PF08241"/>
    </source>
</evidence>
<dbReference type="Gene3D" id="3.40.50.150">
    <property type="entry name" value="Vaccinia Virus protein VP39"/>
    <property type="match status" value="1"/>
</dbReference>
<keyword evidence="2" id="KW-0489">Methyltransferase</keyword>
<protein>
    <submittedName>
        <fullName evidence="2">Methyltransferase type 11</fullName>
    </submittedName>
</protein>
<dbReference type="InterPro" id="IPR013216">
    <property type="entry name" value="Methyltransf_11"/>
</dbReference>